<dbReference type="EMBL" id="JABCIY010000316">
    <property type="protein sequence ID" value="KAF7185575.1"/>
    <property type="molecule type" value="Genomic_DNA"/>
</dbReference>
<gene>
    <name evidence="1" type="ORF">HII31_13072</name>
</gene>
<evidence type="ECO:0000313" key="1">
    <source>
        <dbReference type="EMBL" id="KAF7185575.1"/>
    </source>
</evidence>
<dbReference type="AlphaFoldDB" id="A0A8H6VBW9"/>
<evidence type="ECO:0000313" key="2">
    <source>
        <dbReference type="Proteomes" id="UP000660729"/>
    </source>
</evidence>
<sequence length="244" mass="27253">MSAIKVFDTVELLESILLELPIRDVLLAQRIAKSWQQTITGSIKLQRSLFLKPVPAPPTSRSRTKRCMRFFDLDTPCATVLQTPGSKTLLTSVLPITKSSSTTVLHLDEPIASKMDCDTSSWRRMLLTQPSRGEDYFFSNATDELCLPTDDSMSFHPHGKVSHQGGAIIKHGTMFDLNAVRVEKQNGGVTLDDVAKGLEEVHEGWNAADFKGKKNGDFGWVGFRELETVVKFWEDITDVVEELL</sequence>
<dbReference type="OrthoDB" id="3650588at2759"/>
<protein>
    <recommendedName>
        <fullName evidence="3">F-box domain-containing protein</fullName>
    </recommendedName>
</protein>
<dbReference type="Proteomes" id="UP000660729">
    <property type="component" value="Unassembled WGS sequence"/>
</dbReference>
<keyword evidence="2" id="KW-1185">Reference proteome</keyword>
<evidence type="ECO:0008006" key="3">
    <source>
        <dbReference type="Google" id="ProtNLM"/>
    </source>
</evidence>
<proteinExistence type="predicted"/>
<accession>A0A8H6VBW9</accession>
<name>A0A8H6VBW9_9PEZI</name>
<organism evidence="1 2">
    <name type="scientific">Pseudocercospora fuligena</name>
    <dbReference type="NCBI Taxonomy" id="685502"/>
    <lineage>
        <taxon>Eukaryota</taxon>
        <taxon>Fungi</taxon>
        <taxon>Dikarya</taxon>
        <taxon>Ascomycota</taxon>
        <taxon>Pezizomycotina</taxon>
        <taxon>Dothideomycetes</taxon>
        <taxon>Dothideomycetidae</taxon>
        <taxon>Mycosphaerellales</taxon>
        <taxon>Mycosphaerellaceae</taxon>
        <taxon>Pseudocercospora</taxon>
    </lineage>
</organism>
<comment type="caution">
    <text evidence="1">The sequence shown here is derived from an EMBL/GenBank/DDBJ whole genome shotgun (WGS) entry which is preliminary data.</text>
</comment>
<reference evidence="1" key="1">
    <citation type="submission" date="2020-04" db="EMBL/GenBank/DDBJ databases">
        <title>Draft genome resource of the tomato pathogen Pseudocercospora fuligena.</title>
        <authorList>
            <person name="Zaccaron A."/>
        </authorList>
    </citation>
    <scope>NUCLEOTIDE SEQUENCE</scope>
    <source>
        <strain evidence="1">PF001</strain>
    </source>
</reference>